<evidence type="ECO:0000256" key="6">
    <source>
        <dbReference type="ARBA" id="ARBA00023004"/>
    </source>
</evidence>
<dbReference type="EMBL" id="ML736804">
    <property type="protein sequence ID" value="KAE8401214.1"/>
    <property type="molecule type" value="Genomic_DNA"/>
</dbReference>
<evidence type="ECO:0000256" key="5">
    <source>
        <dbReference type="ARBA" id="ARBA00023002"/>
    </source>
</evidence>
<proteinExistence type="inferred from homology"/>
<keyword evidence="6" id="KW-0408">Iron</keyword>
<sequence>MAIAGLFWITRIFYRLYFHPLAKIPGPKLAAASHLLEFYYDVILGGKFLFQVEKMHQKYGPIVRINPNEVHIIDPTFYNETYASGMRKRDKYEGFVRSLAADESTISTVGSEKHRFRRGILQNFVSKRSVIESSSAISERVEKLMRRLEVFEKTQTPVALDAVFSALTCDMITYICFGKD</sequence>
<dbReference type="GeneID" id="43672516"/>
<evidence type="ECO:0000256" key="2">
    <source>
        <dbReference type="ARBA" id="ARBA00010617"/>
    </source>
</evidence>
<dbReference type="InterPro" id="IPR001128">
    <property type="entry name" value="Cyt_P450"/>
</dbReference>
<gene>
    <name evidence="8" type="ORF">BDV37DRAFT_285912</name>
</gene>
<keyword evidence="4" id="KW-0479">Metal-binding</keyword>
<keyword evidence="5" id="KW-0560">Oxidoreductase</keyword>
<name>A0A5N7D491_9EURO</name>
<evidence type="ECO:0000256" key="4">
    <source>
        <dbReference type="ARBA" id="ARBA00022723"/>
    </source>
</evidence>
<dbReference type="PANTHER" id="PTHR24305">
    <property type="entry name" value="CYTOCHROME P450"/>
    <property type="match status" value="1"/>
</dbReference>
<dbReference type="GO" id="GO:0016705">
    <property type="term" value="F:oxidoreductase activity, acting on paired donors, with incorporation or reduction of molecular oxygen"/>
    <property type="evidence" value="ECO:0007669"/>
    <property type="project" value="InterPro"/>
</dbReference>
<dbReference type="OrthoDB" id="3945418at2759"/>
<dbReference type="GO" id="GO:0004497">
    <property type="term" value="F:monooxygenase activity"/>
    <property type="evidence" value="ECO:0007669"/>
    <property type="project" value="UniProtKB-KW"/>
</dbReference>
<evidence type="ECO:0000313" key="8">
    <source>
        <dbReference type="EMBL" id="KAE8401214.1"/>
    </source>
</evidence>
<dbReference type="Gene3D" id="1.10.630.10">
    <property type="entry name" value="Cytochrome P450"/>
    <property type="match status" value="1"/>
</dbReference>
<dbReference type="Pfam" id="PF00067">
    <property type="entry name" value="p450"/>
    <property type="match status" value="1"/>
</dbReference>
<dbReference type="InterPro" id="IPR036396">
    <property type="entry name" value="Cyt_P450_sf"/>
</dbReference>
<reference evidence="8 9" key="1">
    <citation type="submission" date="2019-04" db="EMBL/GenBank/DDBJ databases">
        <authorList>
            <consortium name="DOE Joint Genome Institute"/>
            <person name="Mondo S."/>
            <person name="Kjaerbolling I."/>
            <person name="Vesth T."/>
            <person name="Frisvad J.C."/>
            <person name="Nybo J.L."/>
            <person name="Theobald S."/>
            <person name="Kildgaard S."/>
            <person name="Isbrandt T."/>
            <person name="Kuo A."/>
            <person name="Sato A."/>
            <person name="Lyhne E.K."/>
            <person name="Kogle M.E."/>
            <person name="Wiebenga A."/>
            <person name="Kun R.S."/>
            <person name="Lubbers R.J."/>
            <person name="Makela M.R."/>
            <person name="Barry K."/>
            <person name="Chovatia M."/>
            <person name="Clum A."/>
            <person name="Daum C."/>
            <person name="Haridas S."/>
            <person name="He G."/>
            <person name="LaButti K."/>
            <person name="Lipzen A."/>
            <person name="Riley R."/>
            <person name="Salamov A."/>
            <person name="Simmons B.A."/>
            <person name="Magnuson J.K."/>
            <person name="Henrissat B."/>
            <person name="Mortensen U.H."/>
            <person name="Larsen T.O."/>
            <person name="Devries R.P."/>
            <person name="Grigoriev I.V."/>
            <person name="Machida M."/>
            <person name="Baker S.E."/>
            <person name="Andersen M.R."/>
            <person name="Cantor M.N."/>
            <person name="Hua S.X."/>
        </authorList>
    </citation>
    <scope>NUCLEOTIDE SEQUENCE [LARGE SCALE GENOMIC DNA]</scope>
    <source>
        <strain evidence="8 9">CBS 119388</strain>
    </source>
</reference>
<keyword evidence="3" id="KW-0349">Heme</keyword>
<comment type="similarity">
    <text evidence="2">Belongs to the cytochrome P450 family.</text>
</comment>
<dbReference type="RefSeq" id="XP_031938533.1">
    <property type="nucleotide sequence ID" value="XM_032087825.1"/>
</dbReference>
<comment type="cofactor">
    <cofactor evidence="1">
        <name>heme</name>
        <dbReference type="ChEBI" id="CHEBI:30413"/>
    </cofactor>
</comment>
<dbReference type="GO" id="GO:0005506">
    <property type="term" value="F:iron ion binding"/>
    <property type="evidence" value="ECO:0007669"/>
    <property type="project" value="InterPro"/>
</dbReference>
<evidence type="ECO:0000256" key="7">
    <source>
        <dbReference type="ARBA" id="ARBA00023033"/>
    </source>
</evidence>
<dbReference type="PANTHER" id="PTHR24305:SF157">
    <property type="entry name" value="N-ACETYLTRYPTOPHAN 6-HYDROXYLASE IVOC-RELATED"/>
    <property type="match status" value="1"/>
</dbReference>
<keyword evidence="7" id="KW-0503">Monooxygenase</keyword>
<dbReference type="Proteomes" id="UP000325579">
    <property type="component" value="Unassembled WGS sequence"/>
</dbReference>
<accession>A0A5N7D491</accession>
<protein>
    <submittedName>
        <fullName evidence="8">Cytochrome P450</fullName>
    </submittedName>
</protein>
<evidence type="ECO:0000313" key="9">
    <source>
        <dbReference type="Proteomes" id="UP000325579"/>
    </source>
</evidence>
<dbReference type="GO" id="GO:0020037">
    <property type="term" value="F:heme binding"/>
    <property type="evidence" value="ECO:0007669"/>
    <property type="project" value="InterPro"/>
</dbReference>
<evidence type="ECO:0000256" key="3">
    <source>
        <dbReference type="ARBA" id="ARBA00022617"/>
    </source>
</evidence>
<evidence type="ECO:0000256" key="1">
    <source>
        <dbReference type="ARBA" id="ARBA00001971"/>
    </source>
</evidence>
<dbReference type="InterPro" id="IPR050121">
    <property type="entry name" value="Cytochrome_P450_monoxygenase"/>
</dbReference>
<dbReference type="AlphaFoldDB" id="A0A5N7D491"/>
<organism evidence="8 9">
    <name type="scientific">Aspergillus pseudonomiae</name>
    <dbReference type="NCBI Taxonomy" id="1506151"/>
    <lineage>
        <taxon>Eukaryota</taxon>
        <taxon>Fungi</taxon>
        <taxon>Dikarya</taxon>
        <taxon>Ascomycota</taxon>
        <taxon>Pezizomycotina</taxon>
        <taxon>Eurotiomycetes</taxon>
        <taxon>Eurotiomycetidae</taxon>
        <taxon>Eurotiales</taxon>
        <taxon>Aspergillaceae</taxon>
        <taxon>Aspergillus</taxon>
        <taxon>Aspergillus subgen. Circumdati</taxon>
    </lineage>
</organism>
<dbReference type="SUPFAM" id="SSF48264">
    <property type="entry name" value="Cytochrome P450"/>
    <property type="match status" value="1"/>
</dbReference>
<keyword evidence="9" id="KW-1185">Reference proteome</keyword>